<comment type="caution">
    <text evidence="1">The sequence shown here is derived from an EMBL/GenBank/DDBJ whole genome shotgun (WGS) entry which is preliminary data.</text>
</comment>
<dbReference type="EMBL" id="JYDU01000089">
    <property type="protein sequence ID" value="KRX93422.1"/>
    <property type="molecule type" value="Genomic_DNA"/>
</dbReference>
<name>A0A0V0XZ80_TRIPS</name>
<proteinExistence type="predicted"/>
<accession>A0A0V0XZ80</accession>
<organism evidence="1 2">
    <name type="scientific">Trichinella pseudospiralis</name>
    <name type="common">Parasitic roundworm</name>
    <dbReference type="NCBI Taxonomy" id="6337"/>
    <lineage>
        <taxon>Eukaryota</taxon>
        <taxon>Metazoa</taxon>
        <taxon>Ecdysozoa</taxon>
        <taxon>Nematoda</taxon>
        <taxon>Enoplea</taxon>
        <taxon>Dorylaimia</taxon>
        <taxon>Trichinellida</taxon>
        <taxon>Trichinellidae</taxon>
        <taxon>Trichinella</taxon>
    </lineage>
</organism>
<protein>
    <submittedName>
        <fullName evidence="1">Uncharacterized protein</fullName>
    </submittedName>
</protein>
<evidence type="ECO:0000313" key="2">
    <source>
        <dbReference type="Proteomes" id="UP000054815"/>
    </source>
</evidence>
<evidence type="ECO:0000313" key="1">
    <source>
        <dbReference type="EMBL" id="KRX93422.1"/>
    </source>
</evidence>
<sequence>MNDRVNSSNQSRLNASRILGEKFQKANLVIGALKNTHPCTNSLKELAVENRKRRIFFNRCRFAEHNISLKSNISYRPMQRYATPLGGGQGQ</sequence>
<dbReference type="Proteomes" id="UP000054815">
    <property type="component" value="Unassembled WGS sequence"/>
</dbReference>
<gene>
    <name evidence="1" type="ORF">T4E_5937</name>
</gene>
<reference evidence="1 2" key="1">
    <citation type="submission" date="2015-01" db="EMBL/GenBank/DDBJ databases">
        <title>Evolution of Trichinella species and genotypes.</title>
        <authorList>
            <person name="Korhonen P.K."/>
            <person name="Edoardo P."/>
            <person name="Giuseppe L.R."/>
            <person name="Gasser R.B."/>
        </authorList>
    </citation>
    <scope>NUCLEOTIDE SEQUENCE [LARGE SCALE GENOMIC DNA]</scope>
    <source>
        <strain evidence="1">ISS141</strain>
    </source>
</reference>
<dbReference type="AlphaFoldDB" id="A0A0V0XZ80"/>